<feature type="transmembrane region" description="Helical" evidence="2">
    <location>
        <begin position="278"/>
        <end position="298"/>
    </location>
</feature>
<feature type="region of interest" description="Disordered" evidence="1">
    <location>
        <begin position="506"/>
        <end position="603"/>
    </location>
</feature>
<feature type="transmembrane region" description="Helical" evidence="2">
    <location>
        <begin position="609"/>
        <end position="632"/>
    </location>
</feature>
<feature type="region of interest" description="Disordered" evidence="1">
    <location>
        <begin position="1036"/>
        <end position="1058"/>
    </location>
</feature>
<comment type="caution">
    <text evidence="4">The sequence shown here is derived from an EMBL/GenBank/DDBJ whole genome shotgun (WGS) entry which is preliminary data.</text>
</comment>
<reference evidence="5" key="1">
    <citation type="journal article" date="2019" name="Int. J. Syst. Evol. Microbiol.">
        <title>The Global Catalogue of Microorganisms (GCM) 10K type strain sequencing project: providing services to taxonomists for standard genome sequencing and annotation.</title>
        <authorList>
            <consortium name="The Broad Institute Genomics Platform"/>
            <consortium name="The Broad Institute Genome Sequencing Center for Infectious Disease"/>
            <person name="Wu L."/>
            <person name="Ma J."/>
        </authorList>
    </citation>
    <scope>NUCLEOTIDE SEQUENCE [LARGE SCALE GENOMIC DNA]</scope>
    <source>
        <strain evidence="5">CGMCC 4.7204</strain>
    </source>
</reference>
<feature type="transmembrane region" description="Helical" evidence="2">
    <location>
        <begin position="159"/>
        <end position="181"/>
    </location>
</feature>
<keyword evidence="5" id="KW-1185">Reference proteome</keyword>
<evidence type="ECO:0000256" key="1">
    <source>
        <dbReference type="SAM" id="MobiDB-lite"/>
    </source>
</evidence>
<feature type="transmembrane region" description="Helical" evidence="2">
    <location>
        <begin position="187"/>
        <end position="214"/>
    </location>
</feature>
<sequence length="1340" mass="142282">MSSGSPNPGRRGPAESLLGSLFDSAVAVIPIRPLTLNDLIVGAVRAVARHWRVTVGFTAAAVTAFVAVFLAALFVVTLAAEKVLDSMASSTDMMTGLIVGAGLILAAYLCLVFVLGIPCDAAINGVTIIAANQAIRGAPVAFAEVVRQMRQRFWPLCRLMAAFYVVIIVPVWLVPILLLLAGAGPAVFMLFPLIFVAEFAMGVLFSLAPVVLVVEGTGVTPALKRSVQLARPAFWRLLGLHTAWAVLIMVVLVLITMPFGLATWLVSNGLLAGLPVELAWAVFLLAYLCVALPVFRTAQALVYTDLRIRQGDYGDQLRRERAEQSGSCTEAPVPRPTTPRVGPVVALRPYHLARVGIATAVLFALLDFPGIPWLIIAAGCGYVEWRTRTNKVPWPPRVHDLLVSAQLAEDTEPTTGTSTPSPPDQNTTPHSRSAPQRASAPHVDGGHEAPEDHATGDRLDGPSPAPNATPTPVSLRKPSRPTTPDLPTAVTALPSTAALVHGMDAGAQEPTTPSETSVPLSTSTGEQPSSASRTLPTLHHDQTEPAAPTPPHATPPISLHKPTIGTEPAEPPTPGGASDAAAPITHPAMGPRPQIEQPTPLSPTREHNAAVVIALGIVALLALGAGAVWYLFDRTVEPSANTGTANSLRATFPQRPDATWSFDATSVFAGAKFAAPVPSPTGANPPGFLDLGEVMVTIAVKPGTDQDPVLVAIEADTGALRWHTPLGFYGSCAANTVDGLLPCFSKPGPGPDQFEGVSFFRISDGSVDHRIPISNVARVAVVGHDVITAGYDRISRGTTSDLRRHWSVERTSTERCPGSGDTQYFGATEDFVYFGNDAGSTVLRAHDGIPVVATDAISVAIYPGRGLTAAVCPGGSRSVRATVVVNAHGEHLRTHETYGGFTAPLVLPAAPDLYLIDGAAYDFASGERVWSAGSGVTDIIDSTVVHLDAHTLSAHEFATGTTRWTTTFEASDSFTVPFQWLTDRERVIFAKDEHIEAIDLGSGAITWSIPAGDGNPQRAGDGFATIDASTLTYYAPTGPPTTGPTDRAAEPRADSTVTRCPQTPELTPVHYRTSTEGLIARMELRATCAGGDIVSTNALRVRISDRAQTIADGVFDFSHQPLVLPPADDSTAIVHEFVFPVGTFWRLPNTLGGSDPEARQINGAFSTHVVTCTNLGAGNQAPQKQVQRPGPAASSTAVGAAAGIDAEAAALDALRAQADADRPWVQRDLADRWLPQLSSKQPGLVAPDTDGRTLTWTATTILEQHLRLRLQYPEVRLVRSDEWRTFDLRGWWVTIAGTTFPDPDSANNWCDAKRIPIEECFAKVVSDTRDPQGTTRYRHR</sequence>
<keyword evidence="2" id="KW-0812">Transmembrane</keyword>
<evidence type="ECO:0000313" key="4">
    <source>
        <dbReference type="EMBL" id="MFC4128115.1"/>
    </source>
</evidence>
<evidence type="ECO:0000259" key="3">
    <source>
        <dbReference type="Pfam" id="PF13360"/>
    </source>
</evidence>
<feature type="transmembrane region" description="Helical" evidence="2">
    <location>
        <begin position="234"/>
        <end position="266"/>
    </location>
</feature>
<dbReference type="SUPFAM" id="SSF50998">
    <property type="entry name" value="Quinoprotein alcohol dehydrogenase-like"/>
    <property type="match status" value="1"/>
</dbReference>
<dbReference type="PANTHER" id="PTHR24216:SF65">
    <property type="entry name" value="PAXILLIN-LIKE PROTEIN 1"/>
    <property type="match status" value="1"/>
</dbReference>
<dbReference type="EMBL" id="JBHSBA010000015">
    <property type="protein sequence ID" value="MFC4128115.1"/>
    <property type="molecule type" value="Genomic_DNA"/>
</dbReference>
<feature type="region of interest" description="Disordered" evidence="1">
    <location>
        <begin position="409"/>
        <end position="489"/>
    </location>
</feature>
<keyword evidence="2" id="KW-1133">Transmembrane helix</keyword>
<dbReference type="InterPro" id="IPR011047">
    <property type="entry name" value="Quinoprotein_ADH-like_sf"/>
</dbReference>
<dbReference type="InterPro" id="IPR002372">
    <property type="entry name" value="PQQ_rpt_dom"/>
</dbReference>
<gene>
    <name evidence="4" type="ORF">ACFOW8_24635</name>
</gene>
<feature type="transmembrane region" description="Helical" evidence="2">
    <location>
        <begin position="55"/>
        <end position="76"/>
    </location>
</feature>
<feature type="compositionally biased region" description="Polar residues" evidence="1">
    <location>
        <begin position="425"/>
        <end position="436"/>
    </location>
</feature>
<dbReference type="RefSeq" id="WP_378553844.1">
    <property type="nucleotide sequence ID" value="NZ_JBHSBA010000015.1"/>
</dbReference>
<organism evidence="4 5">
    <name type="scientific">Nocardia rhizosphaerae</name>
    <dbReference type="NCBI Taxonomy" id="1691571"/>
    <lineage>
        <taxon>Bacteria</taxon>
        <taxon>Bacillati</taxon>
        <taxon>Actinomycetota</taxon>
        <taxon>Actinomycetes</taxon>
        <taxon>Mycobacteriales</taxon>
        <taxon>Nocardiaceae</taxon>
        <taxon>Nocardia</taxon>
    </lineage>
</organism>
<feature type="compositionally biased region" description="Polar residues" evidence="1">
    <location>
        <begin position="509"/>
        <end position="535"/>
    </location>
</feature>
<feature type="transmembrane region" description="Helical" evidence="2">
    <location>
        <begin position="96"/>
        <end position="117"/>
    </location>
</feature>
<keyword evidence="2" id="KW-0472">Membrane</keyword>
<feature type="domain" description="Pyrrolo-quinoline quinone repeat" evidence="3">
    <location>
        <begin position="920"/>
        <end position="1012"/>
    </location>
</feature>
<dbReference type="Pfam" id="PF13360">
    <property type="entry name" value="PQQ_2"/>
    <property type="match status" value="1"/>
</dbReference>
<feature type="compositionally biased region" description="Basic and acidic residues" evidence="1">
    <location>
        <begin position="444"/>
        <end position="460"/>
    </location>
</feature>
<evidence type="ECO:0000256" key="2">
    <source>
        <dbReference type="SAM" id="Phobius"/>
    </source>
</evidence>
<evidence type="ECO:0000313" key="5">
    <source>
        <dbReference type="Proteomes" id="UP001595767"/>
    </source>
</evidence>
<dbReference type="Proteomes" id="UP001595767">
    <property type="component" value="Unassembled WGS sequence"/>
</dbReference>
<proteinExistence type="predicted"/>
<name>A0ABV8LB73_9NOCA</name>
<protein>
    <submittedName>
        <fullName evidence="4">PQQ-binding-like beta-propeller repeat protein</fullName>
    </submittedName>
</protein>
<accession>A0ABV8LB73</accession>
<dbReference type="PANTHER" id="PTHR24216">
    <property type="entry name" value="PAXILLIN-RELATED"/>
    <property type="match status" value="1"/>
</dbReference>